<dbReference type="SMART" id="SM00220">
    <property type="entry name" value="S_TKc"/>
    <property type="match status" value="1"/>
</dbReference>
<dbReference type="GO" id="GO:0005524">
    <property type="term" value="F:ATP binding"/>
    <property type="evidence" value="ECO:0007669"/>
    <property type="project" value="InterPro"/>
</dbReference>
<gene>
    <name evidence="2" type="ORF">BT96DRAFT_978436</name>
</gene>
<dbReference type="PROSITE" id="PS00108">
    <property type="entry name" value="PROTEIN_KINASE_ST"/>
    <property type="match status" value="1"/>
</dbReference>
<evidence type="ECO:0000259" key="1">
    <source>
        <dbReference type="PROSITE" id="PS50011"/>
    </source>
</evidence>
<dbReference type="InterPro" id="IPR011009">
    <property type="entry name" value="Kinase-like_dom_sf"/>
</dbReference>
<dbReference type="GO" id="GO:0044773">
    <property type="term" value="P:mitotic DNA damage checkpoint signaling"/>
    <property type="evidence" value="ECO:0007669"/>
    <property type="project" value="TreeGrafter"/>
</dbReference>
<protein>
    <recommendedName>
        <fullName evidence="1">Protein kinase domain-containing protein</fullName>
    </recommendedName>
</protein>
<dbReference type="OrthoDB" id="5987198at2759"/>
<dbReference type="GO" id="GO:0004674">
    <property type="term" value="F:protein serine/threonine kinase activity"/>
    <property type="evidence" value="ECO:0007669"/>
    <property type="project" value="TreeGrafter"/>
</dbReference>
<dbReference type="Pfam" id="PF00069">
    <property type="entry name" value="Pkinase"/>
    <property type="match status" value="1"/>
</dbReference>
<feature type="domain" description="Protein kinase" evidence="1">
    <location>
        <begin position="1"/>
        <end position="289"/>
    </location>
</feature>
<dbReference type="EMBL" id="ML769547">
    <property type="protein sequence ID" value="KAE9394563.1"/>
    <property type="molecule type" value="Genomic_DNA"/>
</dbReference>
<sequence>MTLRARYNPGWIASWQDDKHEAWAFREDGQIFPEASVFMDAIRVEDGAQVVLKKLISESGSSKEAEMATMLSSLRHESRNHCVQIYDILSVPNSMNQSIQLLVMPFLTHWNEPFFETIGEVVDFFRQTIEGLHFLHSRNIAHNDVKSDNIMMDSRNLYDVPVHPASPEMRRDWSGPAAAHTRTERGVSYLYIDFALTERYTEASPRRSTWYGGDRTVPEFVQGDADCDPFAVDVYRLGNVFRESITMGSDFSKKYRGFDFMQSLISDMTQENPEKRPKMDDVLQRFDILSSKLGRWKLRSRVVAHDERLSSRIRNCFVHWAKQLKFMHMHLPAVPRRSNIEIPN</sequence>
<dbReference type="InterPro" id="IPR000719">
    <property type="entry name" value="Prot_kinase_dom"/>
</dbReference>
<dbReference type="PANTHER" id="PTHR44167">
    <property type="entry name" value="OVARIAN-SPECIFIC SERINE/THREONINE-PROTEIN KINASE LOK-RELATED"/>
    <property type="match status" value="1"/>
</dbReference>
<proteinExistence type="predicted"/>
<organism evidence="2 3">
    <name type="scientific">Gymnopus androsaceus JB14</name>
    <dbReference type="NCBI Taxonomy" id="1447944"/>
    <lineage>
        <taxon>Eukaryota</taxon>
        <taxon>Fungi</taxon>
        <taxon>Dikarya</taxon>
        <taxon>Basidiomycota</taxon>
        <taxon>Agaricomycotina</taxon>
        <taxon>Agaricomycetes</taxon>
        <taxon>Agaricomycetidae</taxon>
        <taxon>Agaricales</taxon>
        <taxon>Marasmiineae</taxon>
        <taxon>Omphalotaceae</taxon>
        <taxon>Gymnopus</taxon>
    </lineage>
</organism>
<dbReference type="Gene3D" id="1.10.510.10">
    <property type="entry name" value="Transferase(Phosphotransferase) domain 1"/>
    <property type="match status" value="1"/>
</dbReference>
<dbReference type="Proteomes" id="UP000799118">
    <property type="component" value="Unassembled WGS sequence"/>
</dbReference>
<dbReference type="InterPro" id="IPR008271">
    <property type="entry name" value="Ser/Thr_kinase_AS"/>
</dbReference>
<dbReference type="GO" id="GO:0005634">
    <property type="term" value="C:nucleus"/>
    <property type="evidence" value="ECO:0007669"/>
    <property type="project" value="TreeGrafter"/>
</dbReference>
<dbReference type="PROSITE" id="PS50011">
    <property type="entry name" value="PROTEIN_KINASE_DOM"/>
    <property type="match status" value="1"/>
</dbReference>
<dbReference type="CDD" id="cd00180">
    <property type="entry name" value="PKc"/>
    <property type="match status" value="1"/>
</dbReference>
<reference evidence="2" key="1">
    <citation type="journal article" date="2019" name="Environ. Microbiol.">
        <title>Fungal ecological strategies reflected in gene transcription - a case study of two litter decomposers.</title>
        <authorList>
            <person name="Barbi F."/>
            <person name="Kohler A."/>
            <person name="Barry K."/>
            <person name="Baskaran P."/>
            <person name="Daum C."/>
            <person name="Fauchery L."/>
            <person name="Ihrmark K."/>
            <person name="Kuo A."/>
            <person name="LaButti K."/>
            <person name="Lipzen A."/>
            <person name="Morin E."/>
            <person name="Grigoriev I.V."/>
            <person name="Henrissat B."/>
            <person name="Lindahl B."/>
            <person name="Martin F."/>
        </authorList>
    </citation>
    <scope>NUCLEOTIDE SEQUENCE</scope>
    <source>
        <strain evidence="2">JB14</strain>
    </source>
</reference>
<accession>A0A6A4HA33</accession>
<evidence type="ECO:0000313" key="3">
    <source>
        <dbReference type="Proteomes" id="UP000799118"/>
    </source>
</evidence>
<name>A0A6A4HA33_9AGAR</name>
<keyword evidence="3" id="KW-1185">Reference proteome</keyword>
<evidence type="ECO:0000313" key="2">
    <source>
        <dbReference type="EMBL" id="KAE9394563.1"/>
    </source>
</evidence>
<dbReference type="AlphaFoldDB" id="A0A6A4HA33"/>
<dbReference type="PANTHER" id="PTHR44167:SF30">
    <property type="entry name" value="PHOSPHORYLASE KINASE"/>
    <property type="match status" value="1"/>
</dbReference>
<dbReference type="SUPFAM" id="SSF56112">
    <property type="entry name" value="Protein kinase-like (PK-like)"/>
    <property type="match status" value="1"/>
</dbReference>